<dbReference type="CDD" id="cd22157">
    <property type="entry name" value="F-box_AtFBW1-like"/>
    <property type="match status" value="1"/>
</dbReference>
<dbReference type="Pfam" id="PF07734">
    <property type="entry name" value="FBA_1"/>
    <property type="match status" value="1"/>
</dbReference>
<feature type="domain" description="F-box" evidence="1">
    <location>
        <begin position="17"/>
        <end position="57"/>
    </location>
</feature>
<comment type="caution">
    <text evidence="2">The sequence shown here is derived from an EMBL/GenBank/DDBJ whole genome shotgun (WGS) entry which is preliminary data.</text>
</comment>
<dbReference type="PANTHER" id="PTHR35546:SF25">
    <property type="entry name" value="F-BOX DOMAIN-CONTAINING PROTEIN"/>
    <property type="match status" value="1"/>
</dbReference>
<accession>A0A2G9H1S5</accession>
<dbReference type="AlphaFoldDB" id="A0A2G9H1S5"/>
<evidence type="ECO:0000259" key="1">
    <source>
        <dbReference type="SMART" id="SM00256"/>
    </source>
</evidence>
<dbReference type="Gene3D" id="1.20.1280.50">
    <property type="match status" value="1"/>
</dbReference>
<name>A0A2G9H1S5_9LAMI</name>
<dbReference type="Pfam" id="PF00646">
    <property type="entry name" value="F-box"/>
    <property type="match status" value="1"/>
</dbReference>
<dbReference type="SUPFAM" id="SSF81383">
    <property type="entry name" value="F-box domain"/>
    <property type="match status" value="1"/>
</dbReference>
<organism evidence="2 3">
    <name type="scientific">Handroanthus impetiginosus</name>
    <dbReference type="NCBI Taxonomy" id="429701"/>
    <lineage>
        <taxon>Eukaryota</taxon>
        <taxon>Viridiplantae</taxon>
        <taxon>Streptophyta</taxon>
        <taxon>Embryophyta</taxon>
        <taxon>Tracheophyta</taxon>
        <taxon>Spermatophyta</taxon>
        <taxon>Magnoliopsida</taxon>
        <taxon>eudicotyledons</taxon>
        <taxon>Gunneridae</taxon>
        <taxon>Pentapetalae</taxon>
        <taxon>asterids</taxon>
        <taxon>lamiids</taxon>
        <taxon>Lamiales</taxon>
        <taxon>Bignoniaceae</taxon>
        <taxon>Crescentiina</taxon>
        <taxon>Tabebuia alliance</taxon>
        <taxon>Handroanthus</taxon>
    </lineage>
</organism>
<keyword evidence="3" id="KW-1185">Reference proteome</keyword>
<dbReference type="InterPro" id="IPR055290">
    <property type="entry name" value="At3g26010-like"/>
</dbReference>
<reference evidence="3" key="1">
    <citation type="journal article" date="2018" name="Gigascience">
        <title>Genome assembly of the Pink Ipe (Handroanthus impetiginosus, Bignoniaceae), a highly valued, ecologically keystone Neotropical timber forest tree.</title>
        <authorList>
            <person name="Silva-Junior O.B."/>
            <person name="Grattapaglia D."/>
            <person name="Novaes E."/>
            <person name="Collevatti R.G."/>
        </authorList>
    </citation>
    <scope>NUCLEOTIDE SEQUENCE [LARGE SCALE GENOMIC DNA]</scope>
    <source>
        <strain evidence="3">cv. UFG-1</strain>
    </source>
</reference>
<dbReference type="Proteomes" id="UP000231279">
    <property type="component" value="Unassembled WGS sequence"/>
</dbReference>
<dbReference type="STRING" id="429701.A0A2G9H1S5"/>
<evidence type="ECO:0000313" key="3">
    <source>
        <dbReference type="Proteomes" id="UP000231279"/>
    </source>
</evidence>
<protein>
    <recommendedName>
        <fullName evidence="1">F-box domain-containing protein</fullName>
    </recommendedName>
</protein>
<dbReference type="PANTHER" id="PTHR35546">
    <property type="entry name" value="F-BOX PROTEIN INTERACTION DOMAIN PROTEIN-RELATED"/>
    <property type="match status" value="1"/>
</dbReference>
<gene>
    <name evidence="2" type="ORF">CDL12_15906</name>
</gene>
<dbReference type="InterPro" id="IPR036047">
    <property type="entry name" value="F-box-like_dom_sf"/>
</dbReference>
<dbReference type="SMART" id="SM00256">
    <property type="entry name" value="FBOX"/>
    <property type="match status" value="1"/>
</dbReference>
<dbReference type="InterPro" id="IPR001810">
    <property type="entry name" value="F-box_dom"/>
</dbReference>
<dbReference type="OrthoDB" id="605328at2759"/>
<proteinExistence type="predicted"/>
<sequence>MDCRRSSSPRSAAIIGGNDDLLIEILLFLPAKSLIKFQSVSKHWRSLILSRRFSHLHTVHYRRRHKPQPSLLLRSSITSKFFVCHPDVKKLVPFCFKFRYQKILQSCNGLLLLACGNSPYGQKNYFICNPTTRKYRRLVVKGGLSGLCIAFDPSKSPYYKVFCFRGSLYSQWTIDVYDSESRTWKVGIKLSNGPLKIVNGVYWNDAIYFIKPRMTSYYFSFEDDFDGFNMIDKIPRVRSQGTKKNHVMESNGHMHYLVLSLHPDKNYVYVFEGNKEDCSWFLKYKANLNPISSALAGSNGTRMISLLGIIRGEMEEDSAMLFHVPGKIMVYSLRFWLILQQNTISRRNKCSFCLRMLISSSRQLLLFDLLFFFCSKNDPFVELASGKI</sequence>
<dbReference type="InterPro" id="IPR006527">
    <property type="entry name" value="F-box-assoc_dom_typ1"/>
</dbReference>
<evidence type="ECO:0000313" key="2">
    <source>
        <dbReference type="EMBL" id="PIN11484.1"/>
    </source>
</evidence>
<dbReference type="EMBL" id="NKXS01002928">
    <property type="protein sequence ID" value="PIN11484.1"/>
    <property type="molecule type" value="Genomic_DNA"/>
</dbReference>